<feature type="binding site" evidence="6">
    <location>
        <position position="34"/>
    </location>
    <ligand>
        <name>FAD</name>
        <dbReference type="ChEBI" id="CHEBI:57692"/>
    </ligand>
</feature>
<comment type="subunit">
    <text evidence="1 6">Homodimer.</text>
</comment>
<keyword evidence="3 6" id="KW-0274">FAD</keyword>
<dbReference type="Pfam" id="PF07992">
    <property type="entry name" value="Pyr_redox_2"/>
    <property type="match status" value="1"/>
</dbReference>
<feature type="binding site" evidence="6">
    <location>
        <position position="87"/>
    </location>
    <ligand>
        <name>FAD</name>
        <dbReference type="ChEBI" id="CHEBI:57692"/>
    </ligand>
</feature>
<gene>
    <name evidence="8" type="ORF">C7384_10642</name>
</gene>
<evidence type="ECO:0000256" key="2">
    <source>
        <dbReference type="ARBA" id="ARBA00022630"/>
    </source>
</evidence>
<keyword evidence="2 6" id="KW-0285">Flavoprotein</keyword>
<evidence type="ECO:0000313" key="8">
    <source>
        <dbReference type="EMBL" id="PVY83731.1"/>
    </source>
</evidence>
<dbReference type="Gene3D" id="3.50.50.60">
    <property type="entry name" value="FAD/NAD(P)-binding domain"/>
    <property type="match status" value="2"/>
</dbReference>
<organism evidence="8 9">
    <name type="scientific">Convivina intestini</name>
    <dbReference type="NCBI Taxonomy" id="1505726"/>
    <lineage>
        <taxon>Bacteria</taxon>
        <taxon>Bacillati</taxon>
        <taxon>Bacillota</taxon>
        <taxon>Bacilli</taxon>
        <taxon>Lactobacillales</taxon>
        <taxon>Lactobacillaceae</taxon>
        <taxon>Convivina</taxon>
    </lineage>
</organism>
<keyword evidence="9" id="KW-1185">Reference proteome</keyword>
<dbReference type="GO" id="GO:0050661">
    <property type="term" value="F:NADP binding"/>
    <property type="evidence" value="ECO:0007669"/>
    <property type="project" value="UniProtKB-UniRule"/>
</dbReference>
<proteinExistence type="inferred from homology"/>
<dbReference type="InterPro" id="IPR023753">
    <property type="entry name" value="FAD/NAD-binding_dom"/>
</dbReference>
<dbReference type="AlphaFoldDB" id="A0A2U1D7S0"/>
<dbReference type="OrthoDB" id="9806179at2"/>
<dbReference type="SUPFAM" id="SSF51905">
    <property type="entry name" value="FAD/NAD(P)-binding domain"/>
    <property type="match status" value="1"/>
</dbReference>
<comment type="caution">
    <text evidence="6">Lacks conserved residue(s) required for the propagation of feature annotation.</text>
</comment>
<evidence type="ECO:0000256" key="1">
    <source>
        <dbReference type="ARBA" id="ARBA00011738"/>
    </source>
</evidence>
<name>A0A2U1D7S0_9LACO</name>
<dbReference type="GO" id="GO:0004324">
    <property type="term" value="F:ferredoxin-NADP+ reductase activity"/>
    <property type="evidence" value="ECO:0007669"/>
    <property type="project" value="UniProtKB-UniRule"/>
</dbReference>
<evidence type="ECO:0000256" key="6">
    <source>
        <dbReference type="HAMAP-Rule" id="MF_01685"/>
    </source>
</evidence>
<dbReference type="GO" id="GO:0050660">
    <property type="term" value="F:flavin adenine dinucleotide binding"/>
    <property type="evidence" value="ECO:0007669"/>
    <property type="project" value="UniProtKB-UniRule"/>
</dbReference>
<dbReference type="EC" id="1.18.1.2" evidence="6"/>
<dbReference type="InterPro" id="IPR036188">
    <property type="entry name" value="FAD/NAD-bd_sf"/>
</dbReference>
<dbReference type="EMBL" id="QEKT01000006">
    <property type="protein sequence ID" value="PVY83731.1"/>
    <property type="molecule type" value="Genomic_DNA"/>
</dbReference>
<comment type="caution">
    <text evidence="8">The sequence shown here is derived from an EMBL/GenBank/DDBJ whole genome shotgun (WGS) entry which is preliminary data.</text>
</comment>
<comment type="catalytic activity">
    <reaction evidence="6">
        <text>2 reduced [2Fe-2S]-[ferredoxin] + NADP(+) + H(+) = 2 oxidized [2Fe-2S]-[ferredoxin] + NADPH</text>
        <dbReference type="Rhea" id="RHEA:20125"/>
        <dbReference type="Rhea" id="RHEA-COMP:10000"/>
        <dbReference type="Rhea" id="RHEA-COMP:10001"/>
        <dbReference type="ChEBI" id="CHEBI:15378"/>
        <dbReference type="ChEBI" id="CHEBI:33737"/>
        <dbReference type="ChEBI" id="CHEBI:33738"/>
        <dbReference type="ChEBI" id="CHEBI:57783"/>
        <dbReference type="ChEBI" id="CHEBI:58349"/>
        <dbReference type="EC" id="1.18.1.2"/>
    </reaction>
</comment>
<sequence>MTEVYDIVIIGGGPVGMFAAFYASLRDVKVALIEALPELGGQPLALYPDKKIYDVPGLLGVTGRDLVTNLKKQMGLFKVDIFTDTTIIDVRQTDALFTLTTDKEKTLLAKTVIMATGKGSFEPRRLQIEEASKFEGAGLSYFLSQPETLAQQVVAIVGGGDSAVELALAIEPYAKKTYLIHRRDRFRALEQSVKQLEHSPVEVLTPKKVTGLKRLANGQLQVNLTHVKEFEKNEKLVVDQLIVQYGFISQDQVVREWAIAPDRDLYGVLVKENFVTSQPGLFAIGDVNSYPGQADLIAIGFGQAPEAVNAAIRCFDPDRGGPGHSSSLIIE</sequence>
<evidence type="ECO:0000256" key="5">
    <source>
        <dbReference type="ARBA" id="ARBA00023002"/>
    </source>
</evidence>
<dbReference type="InterPro" id="IPR050097">
    <property type="entry name" value="Ferredoxin-NADP_redctase_2"/>
</dbReference>
<dbReference type="PANTHER" id="PTHR48105">
    <property type="entry name" value="THIOREDOXIN REDUCTASE 1-RELATED-RELATED"/>
    <property type="match status" value="1"/>
</dbReference>
<evidence type="ECO:0000313" key="9">
    <source>
        <dbReference type="Proteomes" id="UP000245433"/>
    </source>
</evidence>
<comment type="similarity">
    <text evidence="6">Belongs to the ferredoxin--NADP reductase type 2 family.</text>
</comment>
<accession>A0A2U1D7S0</accession>
<feature type="domain" description="FAD/NAD(P)-binding" evidence="7">
    <location>
        <begin position="5"/>
        <end position="298"/>
    </location>
</feature>
<feature type="binding site" evidence="6">
    <location>
        <position position="47"/>
    </location>
    <ligand>
        <name>FAD</name>
        <dbReference type="ChEBI" id="CHEBI:57692"/>
    </ligand>
</feature>
<evidence type="ECO:0000259" key="7">
    <source>
        <dbReference type="Pfam" id="PF07992"/>
    </source>
</evidence>
<keyword evidence="4 6" id="KW-0521">NADP</keyword>
<reference evidence="8 9" key="1">
    <citation type="submission" date="2018-04" db="EMBL/GenBank/DDBJ databases">
        <title>Genomic Encyclopedia of Type Strains, Phase IV (KMG-IV): sequencing the most valuable type-strain genomes for metagenomic binning, comparative biology and taxonomic classification.</title>
        <authorList>
            <person name="Goeker M."/>
        </authorList>
    </citation>
    <scope>NUCLEOTIDE SEQUENCE [LARGE SCALE GENOMIC DNA]</scope>
    <source>
        <strain evidence="8 9">DSM 28795</strain>
    </source>
</reference>
<feature type="binding site" evidence="6">
    <location>
        <position position="42"/>
    </location>
    <ligand>
        <name>FAD</name>
        <dbReference type="ChEBI" id="CHEBI:57692"/>
    </ligand>
</feature>
<dbReference type="Proteomes" id="UP000245433">
    <property type="component" value="Unassembled WGS sequence"/>
</dbReference>
<feature type="binding site" evidence="6">
    <location>
        <position position="286"/>
    </location>
    <ligand>
        <name>FAD</name>
        <dbReference type="ChEBI" id="CHEBI:57692"/>
    </ligand>
</feature>
<protein>
    <recommendedName>
        <fullName evidence="6">Ferredoxin--NADP reductase</fullName>
        <shortName evidence="6">FNR</shortName>
        <shortName evidence="6">Fd-NADP(+) reductase</shortName>
        <ecNumber evidence="6">1.18.1.2</ecNumber>
    </recommendedName>
</protein>
<dbReference type="PRINTS" id="PR00469">
    <property type="entry name" value="PNDRDTASEII"/>
</dbReference>
<comment type="cofactor">
    <cofactor evidence="6">
        <name>FAD</name>
        <dbReference type="ChEBI" id="CHEBI:57692"/>
    </cofactor>
    <text evidence="6">Binds 1 FAD per subunit.</text>
</comment>
<evidence type="ECO:0000256" key="3">
    <source>
        <dbReference type="ARBA" id="ARBA00022827"/>
    </source>
</evidence>
<feature type="binding site" evidence="6">
    <location>
        <position position="121"/>
    </location>
    <ligand>
        <name>FAD</name>
        <dbReference type="ChEBI" id="CHEBI:57692"/>
    </ligand>
</feature>
<feature type="binding site" evidence="6">
    <location>
        <position position="326"/>
    </location>
    <ligand>
        <name>FAD</name>
        <dbReference type="ChEBI" id="CHEBI:57692"/>
    </ligand>
</feature>
<dbReference type="RefSeq" id="WP_089938914.1">
    <property type="nucleotide sequence ID" value="NZ_CAKOEX010000005.1"/>
</dbReference>
<dbReference type="HAMAP" id="MF_01685">
    <property type="entry name" value="FENR2"/>
    <property type="match status" value="1"/>
</dbReference>
<evidence type="ECO:0000256" key="4">
    <source>
        <dbReference type="ARBA" id="ARBA00022857"/>
    </source>
</evidence>
<dbReference type="InterPro" id="IPR022890">
    <property type="entry name" value="Fd--NADP_Rdtase_type_2"/>
</dbReference>
<dbReference type="PRINTS" id="PR00368">
    <property type="entry name" value="FADPNR"/>
</dbReference>
<keyword evidence="5 6" id="KW-0560">Oxidoreductase</keyword>